<keyword evidence="3" id="KW-1185">Reference proteome</keyword>
<dbReference type="PANTHER" id="PTHR13162">
    <property type="entry name" value="CCR4-NOT TRANSCRIPTION COMPLEX"/>
    <property type="match status" value="1"/>
</dbReference>
<dbReference type="Proteomes" id="UP000626092">
    <property type="component" value="Unassembled WGS sequence"/>
</dbReference>
<dbReference type="GO" id="GO:0000288">
    <property type="term" value="P:nuclear-transcribed mRNA catabolic process, deadenylation-dependent decay"/>
    <property type="evidence" value="ECO:0007669"/>
    <property type="project" value="TreeGrafter"/>
</dbReference>
<name>A0A834LRW2_RHOSS</name>
<sequence>MVLFSALIAARVRFLLQSLVESNSDSVVFRELCQLSLYEKVGVGLSLADFENVAIRTNGQSLCIGQIDQLLRSSAVLESAEQIQNVIMFLDRSEGLSKHVDSFMLMLYLMEPKGRTPLIFSPLLSHEIVNAWFLSYLSLSSSSDDDDEL</sequence>
<protein>
    <submittedName>
        <fullName evidence="2">Uncharacterized protein</fullName>
    </submittedName>
</protein>
<dbReference type="AlphaFoldDB" id="A0A834LRW2"/>
<dbReference type="EMBL" id="WJXA01000003">
    <property type="protein sequence ID" value="KAF7147867.1"/>
    <property type="molecule type" value="Genomic_DNA"/>
</dbReference>
<comment type="caution">
    <text evidence="2">The sequence shown here is derived from an EMBL/GenBank/DDBJ whole genome shotgun (WGS) entry which is preliminary data.</text>
</comment>
<keyword evidence="1" id="KW-0732">Signal</keyword>
<dbReference type="GO" id="GO:0017148">
    <property type="term" value="P:negative regulation of translation"/>
    <property type="evidence" value="ECO:0007669"/>
    <property type="project" value="InterPro"/>
</dbReference>
<evidence type="ECO:0000313" key="2">
    <source>
        <dbReference type="EMBL" id="KAF7147867.1"/>
    </source>
</evidence>
<accession>A0A834LRW2</accession>
<evidence type="ECO:0000313" key="3">
    <source>
        <dbReference type="Proteomes" id="UP000626092"/>
    </source>
</evidence>
<dbReference type="InterPro" id="IPR040398">
    <property type="entry name" value="Not1"/>
</dbReference>
<organism evidence="2 3">
    <name type="scientific">Rhododendron simsii</name>
    <name type="common">Sims's rhododendron</name>
    <dbReference type="NCBI Taxonomy" id="118357"/>
    <lineage>
        <taxon>Eukaryota</taxon>
        <taxon>Viridiplantae</taxon>
        <taxon>Streptophyta</taxon>
        <taxon>Embryophyta</taxon>
        <taxon>Tracheophyta</taxon>
        <taxon>Spermatophyta</taxon>
        <taxon>Magnoliopsida</taxon>
        <taxon>eudicotyledons</taxon>
        <taxon>Gunneridae</taxon>
        <taxon>Pentapetalae</taxon>
        <taxon>asterids</taxon>
        <taxon>Ericales</taxon>
        <taxon>Ericaceae</taxon>
        <taxon>Ericoideae</taxon>
        <taxon>Rhodoreae</taxon>
        <taxon>Rhododendron</taxon>
    </lineage>
</organism>
<dbReference type="GO" id="GO:0000932">
    <property type="term" value="C:P-body"/>
    <property type="evidence" value="ECO:0007669"/>
    <property type="project" value="TreeGrafter"/>
</dbReference>
<dbReference type="OrthoDB" id="1727642at2759"/>
<reference evidence="2" key="1">
    <citation type="submission" date="2019-11" db="EMBL/GenBank/DDBJ databases">
        <authorList>
            <person name="Liu Y."/>
            <person name="Hou J."/>
            <person name="Li T.-Q."/>
            <person name="Guan C.-H."/>
            <person name="Wu X."/>
            <person name="Wu H.-Z."/>
            <person name="Ling F."/>
            <person name="Zhang R."/>
            <person name="Shi X.-G."/>
            <person name="Ren J.-P."/>
            <person name="Chen E.-F."/>
            <person name="Sun J.-M."/>
        </authorList>
    </citation>
    <scope>NUCLEOTIDE SEQUENCE</scope>
    <source>
        <strain evidence="2">Adult_tree_wgs_1</strain>
        <tissue evidence="2">Leaves</tissue>
    </source>
</reference>
<dbReference type="GO" id="GO:0060090">
    <property type="term" value="F:molecular adaptor activity"/>
    <property type="evidence" value="ECO:0007669"/>
    <property type="project" value="TreeGrafter"/>
</dbReference>
<feature type="signal peptide" evidence="1">
    <location>
        <begin position="1"/>
        <end position="17"/>
    </location>
</feature>
<feature type="chain" id="PRO_5032339486" evidence="1">
    <location>
        <begin position="18"/>
        <end position="149"/>
    </location>
</feature>
<gene>
    <name evidence="2" type="ORF">RHSIM_Rhsim03G0135100</name>
</gene>
<evidence type="ECO:0000256" key="1">
    <source>
        <dbReference type="SAM" id="SignalP"/>
    </source>
</evidence>
<dbReference type="PANTHER" id="PTHR13162:SF8">
    <property type="entry name" value="CCR4-NOT TRANSCRIPTION COMPLEX SUBUNIT 1"/>
    <property type="match status" value="1"/>
</dbReference>
<dbReference type="GO" id="GO:0030015">
    <property type="term" value="C:CCR4-NOT core complex"/>
    <property type="evidence" value="ECO:0007669"/>
    <property type="project" value="InterPro"/>
</dbReference>
<proteinExistence type="predicted"/>